<dbReference type="InterPro" id="IPR004107">
    <property type="entry name" value="Integrase_SAM-like_N"/>
</dbReference>
<dbReference type="PANTHER" id="PTHR30349:SF90">
    <property type="entry name" value="TYROSINE RECOMBINASE XERD"/>
    <property type="match status" value="1"/>
</dbReference>
<feature type="active site" evidence="9">
    <location>
        <position position="271"/>
    </location>
</feature>
<keyword evidence="3 9" id="KW-0132">Cell division</keyword>
<dbReference type="InterPro" id="IPR010998">
    <property type="entry name" value="Integrase_recombinase_N"/>
</dbReference>
<evidence type="ECO:0000256" key="6">
    <source>
        <dbReference type="ARBA" id="ARBA00023125"/>
    </source>
</evidence>
<dbReference type="GO" id="GO:0005737">
    <property type="term" value="C:cytoplasm"/>
    <property type="evidence" value="ECO:0007669"/>
    <property type="project" value="UniProtKB-SubCell"/>
</dbReference>
<feature type="domain" description="Tyr recombinase" evidence="10">
    <location>
        <begin position="128"/>
        <end position="316"/>
    </location>
</feature>
<keyword evidence="4 9" id="KW-0159">Chromosome partition</keyword>
<evidence type="ECO:0000256" key="7">
    <source>
        <dbReference type="ARBA" id="ARBA00023172"/>
    </source>
</evidence>
<organism evidence="12 13">
    <name type="scientific">Cardidatus Bartonella washoeensis 085-0475</name>
    <dbReference type="NCBI Taxonomy" id="1094564"/>
    <lineage>
        <taxon>Bacteria</taxon>
        <taxon>Pseudomonadati</taxon>
        <taxon>Pseudomonadota</taxon>
        <taxon>Alphaproteobacteria</taxon>
        <taxon>Hyphomicrobiales</taxon>
        <taxon>Bartonellaceae</taxon>
        <taxon>Bartonella</taxon>
    </lineage>
</organism>
<name>J0QI82_9HYPH</name>
<gene>
    <name evidence="9" type="primary">xerC</name>
    <name evidence="12" type="ORF">MCW_01127</name>
</gene>
<dbReference type="GO" id="GO:0009037">
    <property type="term" value="F:tyrosine-based site-specific recombinase activity"/>
    <property type="evidence" value="ECO:0007669"/>
    <property type="project" value="UniProtKB-UniRule"/>
</dbReference>
<evidence type="ECO:0000256" key="3">
    <source>
        <dbReference type="ARBA" id="ARBA00022618"/>
    </source>
</evidence>
<comment type="similarity">
    <text evidence="9">Belongs to the 'phage' integrase family. XerC subfamily.</text>
</comment>
<dbReference type="EMBL" id="AILX01000012">
    <property type="protein sequence ID" value="EJF85241.1"/>
    <property type="molecule type" value="Genomic_DNA"/>
</dbReference>
<dbReference type="InterPro" id="IPR050090">
    <property type="entry name" value="Tyrosine_recombinase_XerCD"/>
</dbReference>
<evidence type="ECO:0000256" key="2">
    <source>
        <dbReference type="ARBA" id="ARBA00022490"/>
    </source>
</evidence>
<dbReference type="Pfam" id="PF00589">
    <property type="entry name" value="Phage_integrase"/>
    <property type="match status" value="1"/>
</dbReference>
<feature type="active site" evidence="9">
    <location>
        <position position="200"/>
    </location>
</feature>
<dbReference type="Proteomes" id="UP000002646">
    <property type="component" value="Unassembled WGS sequence"/>
</dbReference>
<dbReference type="GO" id="GO:0007059">
    <property type="term" value="P:chromosome segregation"/>
    <property type="evidence" value="ECO:0007669"/>
    <property type="project" value="UniProtKB-UniRule"/>
</dbReference>
<evidence type="ECO:0000256" key="4">
    <source>
        <dbReference type="ARBA" id="ARBA00022829"/>
    </source>
</evidence>
<comment type="caution">
    <text evidence="12">The sequence shown here is derived from an EMBL/GenBank/DDBJ whole genome shotgun (WGS) entry which is preliminary data.</text>
</comment>
<comment type="function">
    <text evidence="9">Site-specific tyrosine recombinase, which acts by catalyzing the cutting and rejoining of the recombining DNA molecules. The XerC-XerD complex is essential to convert dimers of the bacterial chromosome into monomers to permit their segregation at cell division. It also contributes to the segregational stability of plasmids.</text>
</comment>
<dbReference type="PANTHER" id="PTHR30349">
    <property type="entry name" value="PHAGE INTEGRASE-RELATED"/>
    <property type="match status" value="1"/>
</dbReference>
<comment type="subcellular location">
    <subcellularLocation>
        <location evidence="1 9">Cytoplasm</location>
    </subcellularLocation>
</comment>
<dbReference type="STRING" id="1094564.MCW_01127"/>
<dbReference type="PROSITE" id="PS51900">
    <property type="entry name" value="CB"/>
    <property type="match status" value="1"/>
</dbReference>
<dbReference type="GO" id="GO:0006313">
    <property type="term" value="P:DNA transposition"/>
    <property type="evidence" value="ECO:0007669"/>
    <property type="project" value="UniProtKB-UniRule"/>
</dbReference>
<evidence type="ECO:0000256" key="8">
    <source>
        <dbReference type="ARBA" id="ARBA00023306"/>
    </source>
</evidence>
<proteinExistence type="inferred from homology"/>
<dbReference type="GO" id="GO:0003677">
    <property type="term" value="F:DNA binding"/>
    <property type="evidence" value="ECO:0007669"/>
    <property type="project" value="UniProtKB-UniRule"/>
</dbReference>
<accession>J0QI82</accession>
<feature type="active site" description="O-(3'-phospho-DNA)-tyrosine intermediate" evidence="9">
    <location>
        <position position="303"/>
    </location>
</feature>
<sequence length="322" mass="36306">MPIKGKERKDKNIPLIPADHAVLAARKSWLEYLVQMRRMAAHTAQAYERDTRQFLSFLCQHLGQEPTFIDLANLRVTDLRAYLAHRRAHNISARSLSRNMAALRSFFSYLSREGIVSIPAAKLVRTPKHPKSLPRPLAIKSALHLVKQENQQENEPWITARNAAVLMLLYGCGMRISEALSLTPEQFSDPEKTSLFIIGKGGKTRLVPLIKVVYQTVQNYLKCCPYPLVDKQPMFRGARGGPLQPAIIQRAVRNLRASLGLPETATPHTLRHSFATHLLSRGGDLRTIQELLGHACLSTTQAYTQVDTDRLLKIYQKAHPRA</sequence>
<dbReference type="RefSeq" id="WP_006923569.1">
    <property type="nucleotide sequence ID" value="NZ_JH725102.1"/>
</dbReference>
<dbReference type="HAMAP" id="MF_01808">
    <property type="entry name" value="Recomb_XerC_XerD"/>
    <property type="match status" value="1"/>
</dbReference>
<evidence type="ECO:0000256" key="1">
    <source>
        <dbReference type="ARBA" id="ARBA00004496"/>
    </source>
</evidence>
<keyword evidence="7 9" id="KW-0233">DNA recombination</keyword>
<evidence type="ECO:0000259" key="11">
    <source>
        <dbReference type="PROSITE" id="PS51900"/>
    </source>
</evidence>
<dbReference type="AlphaFoldDB" id="J0QI82"/>
<evidence type="ECO:0000313" key="12">
    <source>
        <dbReference type="EMBL" id="EJF85241.1"/>
    </source>
</evidence>
<feature type="active site" evidence="9">
    <location>
        <position position="175"/>
    </location>
</feature>
<dbReference type="Gene3D" id="1.10.443.10">
    <property type="entry name" value="Intergrase catalytic core"/>
    <property type="match status" value="1"/>
</dbReference>
<keyword evidence="2 9" id="KW-0963">Cytoplasm</keyword>
<dbReference type="InterPro" id="IPR002104">
    <property type="entry name" value="Integrase_catalytic"/>
</dbReference>
<dbReference type="SUPFAM" id="SSF56349">
    <property type="entry name" value="DNA breaking-rejoining enzymes"/>
    <property type="match status" value="1"/>
</dbReference>
<dbReference type="OrthoDB" id="9801717at2"/>
<keyword evidence="8 9" id="KW-0131">Cell cycle</keyword>
<feature type="domain" description="Core-binding (CB)" evidence="11">
    <location>
        <begin position="20"/>
        <end position="111"/>
    </location>
</feature>
<dbReference type="HOGENOM" id="CLU_027562_9_0_5"/>
<dbReference type="PATRIC" id="fig|1094564.3.peg.1282"/>
<dbReference type="InterPro" id="IPR011010">
    <property type="entry name" value="DNA_brk_join_enz"/>
</dbReference>
<feature type="active site" evidence="9">
    <location>
        <position position="268"/>
    </location>
</feature>
<comment type="subunit">
    <text evidence="9">Forms a cyclic heterotetrameric complex composed of two molecules of XerC and two molecules of XerD.</text>
</comment>
<keyword evidence="6 9" id="KW-0238">DNA-binding</keyword>
<dbReference type="GO" id="GO:0051301">
    <property type="term" value="P:cell division"/>
    <property type="evidence" value="ECO:0007669"/>
    <property type="project" value="UniProtKB-KW"/>
</dbReference>
<protein>
    <recommendedName>
        <fullName evidence="9">Tyrosine recombinase XerC</fullName>
    </recommendedName>
</protein>
<reference evidence="12 13" key="1">
    <citation type="submission" date="2012-03" db="EMBL/GenBank/DDBJ databases">
        <title>The Genome Sequence of Bartonella washoensis 085-0475.</title>
        <authorList>
            <consortium name="The Broad Institute Genome Sequencing Platform"/>
            <consortium name="The Broad Institute Genome Sequencing Center for Infectious Disease"/>
            <person name="Feldgarden M."/>
            <person name="Kirby J."/>
            <person name="Kosoy M."/>
            <person name="Birtles R."/>
            <person name="Probert W.S."/>
            <person name="Chiaraviglio L."/>
            <person name="Young S.K."/>
            <person name="Zeng Q."/>
            <person name="Gargeya S."/>
            <person name="Fitzgerald M."/>
            <person name="Haas B."/>
            <person name="Abouelleil A."/>
            <person name="Alvarado L."/>
            <person name="Arachchi H.M."/>
            <person name="Berlin A."/>
            <person name="Chapman S.B."/>
            <person name="Gearin G."/>
            <person name="Goldberg J."/>
            <person name="Griggs A."/>
            <person name="Gujja S."/>
            <person name="Hansen M."/>
            <person name="Heiman D."/>
            <person name="Howarth C."/>
            <person name="Larimer J."/>
            <person name="Lui A."/>
            <person name="MacDonald P.J.P."/>
            <person name="McCowen C."/>
            <person name="Montmayeur A."/>
            <person name="Murphy C."/>
            <person name="Neiman D."/>
            <person name="Pearson M."/>
            <person name="Priest M."/>
            <person name="Roberts A."/>
            <person name="Saif S."/>
            <person name="Shea T."/>
            <person name="Sisk P."/>
            <person name="Stolte C."/>
            <person name="Sykes S."/>
            <person name="Wortman J."/>
            <person name="Nusbaum C."/>
            <person name="Birren B."/>
        </authorList>
    </citation>
    <scope>NUCLEOTIDE SEQUENCE [LARGE SCALE GENOMIC DNA]</scope>
    <source>
        <strain evidence="12 13">085-0475</strain>
    </source>
</reference>
<keyword evidence="5 9" id="KW-0229">DNA integration</keyword>
<evidence type="ECO:0000313" key="13">
    <source>
        <dbReference type="Proteomes" id="UP000002646"/>
    </source>
</evidence>
<evidence type="ECO:0000259" key="10">
    <source>
        <dbReference type="PROSITE" id="PS51898"/>
    </source>
</evidence>
<dbReference type="Gene3D" id="1.10.150.130">
    <property type="match status" value="1"/>
</dbReference>
<dbReference type="InterPro" id="IPR023009">
    <property type="entry name" value="Tyrosine_recombinase_XerC/XerD"/>
</dbReference>
<feature type="active site" evidence="9">
    <location>
        <position position="294"/>
    </location>
</feature>
<dbReference type="Pfam" id="PF02899">
    <property type="entry name" value="Phage_int_SAM_1"/>
    <property type="match status" value="1"/>
</dbReference>
<dbReference type="PROSITE" id="PS51898">
    <property type="entry name" value="TYR_RECOMBINASE"/>
    <property type="match status" value="1"/>
</dbReference>
<evidence type="ECO:0000256" key="5">
    <source>
        <dbReference type="ARBA" id="ARBA00022908"/>
    </source>
</evidence>
<evidence type="ECO:0000256" key="9">
    <source>
        <dbReference type="HAMAP-Rule" id="MF_01808"/>
    </source>
</evidence>
<dbReference type="InterPro" id="IPR013762">
    <property type="entry name" value="Integrase-like_cat_sf"/>
</dbReference>
<dbReference type="InterPro" id="IPR044068">
    <property type="entry name" value="CB"/>
</dbReference>